<reference evidence="1" key="1">
    <citation type="journal article" date="2020" name="bioRxiv">
        <title>Chromosome-level reference genome of the European wasp spider Argiope bruennichi: a resource for studies on range expansion and evolutionary adaptation.</title>
        <authorList>
            <person name="Sheffer M.M."/>
            <person name="Hoppe A."/>
            <person name="Krehenwinkel H."/>
            <person name="Uhl G."/>
            <person name="Kuss A.W."/>
            <person name="Jensen L."/>
            <person name="Jensen C."/>
            <person name="Gillespie R.G."/>
            <person name="Hoff K.J."/>
            <person name="Prost S."/>
        </authorList>
    </citation>
    <scope>NUCLEOTIDE SEQUENCE</scope>
</reference>
<dbReference type="Proteomes" id="UP000807504">
    <property type="component" value="Unassembled WGS sequence"/>
</dbReference>
<dbReference type="EMBL" id="JABXBU010000002">
    <property type="protein sequence ID" value="KAF8795408.1"/>
    <property type="molecule type" value="Genomic_DNA"/>
</dbReference>
<dbReference type="GO" id="GO:0003676">
    <property type="term" value="F:nucleic acid binding"/>
    <property type="evidence" value="ECO:0007669"/>
    <property type="project" value="InterPro"/>
</dbReference>
<dbReference type="AlphaFoldDB" id="A0A8T0FYX8"/>
<dbReference type="PANTHER" id="PTHR47326:SF1">
    <property type="entry name" value="HTH PSQ-TYPE DOMAIN-CONTAINING PROTEIN"/>
    <property type="match status" value="1"/>
</dbReference>
<sequence>MDIGEYWFMQDDAPQHRTARVFDISTVYLEQELSLINIQNRCPRTLYWSTYSPDRNPCDFYLRDHVRGFVYKKKPTDLISLKGSIIHSSAIIKKKALEIVTDNFVTRLCHYITYEGSHFKASCIKFLSSLLFSDKKNVFIKNFF</sequence>
<name>A0A8T0FYX8_ARGBR</name>
<protein>
    <submittedName>
        <fullName evidence="1">Uncharacterized protein</fullName>
    </submittedName>
</protein>
<accession>A0A8T0FYX8</accession>
<dbReference type="Gene3D" id="3.30.420.10">
    <property type="entry name" value="Ribonuclease H-like superfamily/Ribonuclease H"/>
    <property type="match status" value="1"/>
</dbReference>
<evidence type="ECO:0000313" key="1">
    <source>
        <dbReference type="EMBL" id="KAF8795408.1"/>
    </source>
</evidence>
<reference evidence="1" key="2">
    <citation type="submission" date="2020-06" db="EMBL/GenBank/DDBJ databases">
        <authorList>
            <person name="Sheffer M."/>
        </authorList>
    </citation>
    <scope>NUCLEOTIDE SEQUENCE</scope>
</reference>
<evidence type="ECO:0000313" key="2">
    <source>
        <dbReference type="Proteomes" id="UP000807504"/>
    </source>
</evidence>
<proteinExistence type="predicted"/>
<dbReference type="InterPro" id="IPR036397">
    <property type="entry name" value="RNaseH_sf"/>
</dbReference>
<comment type="caution">
    <text evidence="1">The sequence shown here is derived from an EMBL/GenBank/DDBJ whole genome shotgun (WGS) entry which is preliminary data.</text>
</comment>
<gene>
    <name evidence="1" type="ORF">HNY73_003259</name>
</gene>
<dbReference type="PANTHER" id="PTHR47326">
    <property type="entry name" value="TRANSPOSABLE ELEMENT TC3 TRANSPOSASE-LIKE PROTEIN"/>
    <property type="match status" value="1"/>
</dbReference>
<organism evidence="1 2">
    <name type="scientific">Argiope bruennichi</name>
    <name type="common">Wasp spider</name>
    <name type="synonym">Aranea bruennichi</name>
    <dbReference type="NCBI Taxonomy" id="94029"/>
    <lineage>
        <taxon>Eukaryota</taxon>
        <taxon>Metazoa</taxon>
        <taxon>Ecdysozoa</taxon>
        <taxon>Arthropoda</taxon>
        <taxon>Chelicerata</taxon>
        <taxon>Arachnida</taxon>
        <taxon>Araneae</taxon>
        <taxon>Araneomorphae</taxon>
        <taxon>Entelegynae</taxon>
        <taxon>Araneoidea</taxon>
        <taxon>Araneidae</taxon>
        <taxon>Argiope</taxon>
    </lineage>
</organism>
<keyword evidence="2" id="KW-1185">Reference proteome</keyword>